<dbReference type="GO" id="GO:0008360">
    <property type="term" value="P:regulation of cell shape"/>
    <property type="evidence" value="ECO:0007669"/>
    <property type="project" value="UniProtKB-KW"/>
</dbReference>
<dbReference type="Proteomes" id="UP000235682">
    <property type="component" value="Unassembled WGS sequence"/>
</dbReference>
<evidence type="ECO:0000313" key="10">
    <source>
        <dbReference type="Proteomes" id="UP000235682"/>
    </source>
</evidence>
<comment type="caution">
    <text evidence="9">The sequence shown here is derived from an EMBL/GenBank/DDBJ whole genome shotgun (WGS) entry which is preliminary data.</text>
</comment>
<evidence type="ECO:0000256" key="2">
    <source>
        <dbReference type="ARBA" id="ARBA00007776"/>
    </source>
</evidence>
<name>A0A1G8KQT6_9LACT</name>
<comment type="similarity">
    <text evidence="2">Belongs to the MreD family.</text>
</comment>
<organism evidence="9 10">
    <name type="scientific">Dolosicoccus paucivorans</name>
    <dbReference type="NCBI Taxonomy" id="84521"/>
    <lineage>
        <taxon>Bacteria</taxon>
        <taxon>Bacillati</taxon>
        <taxon>Bacillota</taxon>
        <taxon>Bacilli</taxon>
        <taxon>Lactobacillales</taxon>
        <taxon>Aerococcaceae</taxon>
        <taxon>Dolosicoccus</taxon>
    </lineage>
</organism>
<accession>A0A1G8KQT6</accession>
<dbReference type="InterPro" id="IPR007227">
    <property type="entry name" value="Cell_shape_determining_MreD"/>
</dbReference>
<keyword evidence="10" id="KW-1185">Reference proteome</keyword>
<dbReference type="STRING" id="84521.SAMN04487994_101325"/>
<evidence type="ECO:0000256" key="8">
    <source>
        <dbReference type="SAM" id="Phobius"/>
    </source>
</evidence>
<feature type="transmembrane region" description="Helical" evidence="8">
    <location>
        <begin position="109"/>
        <end position="131"/>
    </location>
</feature>
<keyword evidence="7 8" id="KW-0472">Membrane</keyword>
<dbReference type="AlphaFoldDB" id="A0A1G8KQT6"/>
<evidence type="ECO:0000313" key="9">
    <source>
        <dbReference type="EMBL" id="PMC56697.1"/>
    </source>
</evidence>
<dbReference type="EMBL" id="PNHE01000065">
    <property type="protein sequence ID" value="PMC56697.1"/>
    <property type="molecule type" value="Genomic_DNA"/>
</dbReference>
<evidence type="ECO:0000256" key="7">
    <source>
        <dbReference type="ARBA" id="ARBA00023136"/>
    </source>
</evidence>
<reference evidence="9 10" key="1">
    <citation type="submission" date="2017-09" db="EMBL/GenBank/DDBJ databases">
        <title>Bacterial strain isolated from the female urinary microbiota.</title>
        <authorList>
            <person name="Thomas-White K."/>
            <person name="Kumar N."/>
            <person name="Forster S."/>
            <person name="Putonti C."/>
            <person name="Lawley T."/>
            <person name="Wolfe A.J."/>
        </authorList>
    </citation>
    <scope>NUCLEOTIDE SEQUENCE [LARGE SCALE GENOMIC DNA]</scope>
    <source>
        <strain evidence="9 10">UMB0852</strain>
    </source>
</reference>
<sequence length="181" mass="20934">MNRMGHDQTNRMTYLTLAFLAIVIDSALPAIFPHSFIGEGQVIISHLTLYVVVVFGFYFNMPRYLVYSFLLGLLVDSYTYTILGLYATLYFLVAYFISKVKSLFPKSAIIQFMLFILMISFVDFMLFLFYRETGMTGVTLSEFLVYRLGPTLTFNVVLSMVLYYPTQRLLKALGYSPYVFF</sequence>
<keyword evidence="3" id="KW-1003">Cell membrane</keyword>
<evidence type="ECO:0000256" key="1">
    <source>
        <dbReference type="ARBA" id="ARBA00004651"/>
    </source>
</evidence>
<feature type="transmembrane region" description="Helical" evidence="8">
    <location>
        <begin position="44"/>
        <end position="66"/>
    </location>
</feature>
<keyword evidence="5" id="KW-0133">Cell shape</keyword>
<gene>
    <name evidence="9" type="primary">mreD</name>
    <name evidence="9" type="ORF">CJ205_08405</name>
</gene>
<protein>
    <submittedName>
        <fullName evidence="9">Rod shape-determining protein MreD</fullName>
    </submittedName>
</protein>
<evidence type="ECO:0000256" key="4">
    <source>
        <dbReference type="ARBA" id="ARBA00022692"/>
    </source>
</evidence>
<dbReference type="OrthoDB" id="2148512at2"/>
<feature type="transmembrane region" description="Helical" evidence="8">
    <location>
        <begin position="143"/>
        <end position="164"/>
    </location>
</feature>
<feature type="transmembrane region" description="Helical" evidence="8">
    <location>
        <begin position="12"/>
        <end position="32"/>
    </location>
</feature>
<evidence type="ECO:0000256" key="5">
    <source>
        <dbReference type="ARBA" id="ARBA00022960"/>
    </source>
</evidence>
<proteinExistence type="inferred from homology"/>
<dbReference type="NCBIfam" id="TIGR03426">
    <property type="entry name" value="shape_MreD"/>
    <property type="match status" value="1"/>
</dbReference>
<dbReference type="GO" id="GO:0005886">
    <property type="term" value="C:plasma membrane"/>
    <property type="evidence" value="ECO:0007669"/>
    <property type="project" value="UniProtKB-SubCell"/>
</dbReference>
<dbReference type="RefSeq" id="WP_092084842.1">
    <property type="nucleotide sequence ID" value="NZ_FNEL01000013.1"/>
</dbReference>
<comment type="subcellular location">
    <subcellularLocation>
        <location evidence="1">Cell membrane</location>
        <topology evidence="1">Multi-pass membrane protein</topology>
    </subcellularLocation>
</comment>
<keyword evidence="6 8" id="KW-1133">Transmembrane helix</keyword>
<dbReference type="Pfam" id="PF04093">
    <property type="entry name" value="MreD"/>
    <property type="match status" value="1"/>
</dbReference>
<evidence type="ECO:0000256" key="3">
    <source>
        <dbReference type="ARBA" id="ARBA00022475"/>
    </source>
</evidence>
<evidence type="ECO:0000256" key="6">
    <source>
        <dbReference type="ARBA" id="ARBA00022989"/>
    </source>
</evidence>
<keyword evidence="4 8" id="KW-0812">Transmembrane</keyword>